<dbReference type="GeneID" id="112047959"/>
<dbReference type="Gene3D" id="3.30.1640.30">
    <property type="match status" value="1"/>
</dbReference>
<dbReference type="InterPro" id="IPR001254">
    <property type="entry name" value="Trypsin_dom"/>
</dbReference>
<feature type="region of interest" description="Disordered" evidence="13">
    <location>
        <begin position="82"/>
        <end position="144"/>
    </location>
</feature>
<dbReference type="Pfam" id="PF12032">
    <property type="entry name" value="CLIP"/>
    <property type="match status" value="1"/>
</dbReference>
<keyword evidence="1 11" id="KW-0645">Protease</keyword>
<feature type="compositionally biased region" description="Low complexity" evidence="13">
    <location>
        <begin position="134"/>
        <end position="144"/>
    </location>
</feature>
<evidence type="ECO:0000256" key="2">
    <source>
        <dbReference type="ARBA" id="ARBA00022723"/>
    </source>
</evidence>
<protein>
    <recommendedName>
        <fullName evidence="12">CLIP domain-containing serine protease</fullName>
        <ecNumber evidence="11">3.4.21.-</ecNumber>
    </recommendedName>
</protein>
<dbReference type="InterPro" id="IPR038565">
    <property type="entry name" value="CLIP_sf"/>
</dbReference>
<dbReference type="PRINTS" id="PR00722">
    <property type="entry name" value="CHYMOTRYPSIN"/>
</dbReference>
<dbReference type="InterPro" id="IPR001314">
    <property type="entry name" value="Peptidase_S1A"/>
</dbReference>
<evidence type="ECO:0000256" key="13">
    <source>
        <dbReference type="SAM" id="MobiDB-lite"/>
    </source>
</evidence>
<dbReference type="FunFam" id="2.40.10.10:FF:000078">
    <property type="entry name" value="Serine protease H137"/>
    <property type="match status" value="1"/>
</dbReference>
<keyword evidence="5 11" id="KW-0720">Serine protease</keyword>
<dbReference type="InterPro" id="IPR018114">
    <property type="entry name" value="TRYPSIN_HIS"/>
</dbReference>
<dbReference type="EC" id="3.4.21.-" evidence="11"/>
<evidence type="ECO:0000256" key="7">
    <source>
        <dbReference type="ARBA" id="ARBA00023145"/>
    </source>
</evidence>
<sequence length="437" mass="47855">MFAKCVLCFVFVLLCVECVQYVGESCTSENGAGTCKQLSQCTPLLNEIRRSGTPMPSHMRDKLQRLGCGFEFDEPLVCCSSSSNRNTPKPFTSKPSTSSWGSFTTENPYNTDGNNKNNNNRDRENNNNNRDQDNNNNNWFSNTNSVYNSIDRTPDIRNHRNFNLLPTECGAIEGERIFGGSRTKLFEMPWMVLLSYESGRGTRLSCGGTLITERYVLTAAHCISFLRGSLRLTSVVLGEYDVRRDPDCERMEGQLICAPKIRNVSIDSVIPHPQYSPQTLADDIGLIRLAEPADFSLDSMKPICLPTTSSLVSESLEGLNGVVAGWGATEDGLQSPVLLSVDLPVISNAECQGIYRDGSVTIQKSQLCAGGVQDKDSCGGDSGGPLMYPGRTGAAGVRYVQRGVVSYGSKRCGVAGFPGIYTRVANYMDWILDNIRG</sequence>
<dbReference type="SMART" id="SM00020">
    <property type="entry name" value="Tryp_SPc"/>
    <property type="match status" value="1"/>
</dbReference>
<dbReference type="SUPFAM" id="SSF50494">
    <property type="entry name" value="Trypsin-like serine proteases"/>
    <property type="match status" value="1"/>
</dbReference>
<dbReference type="PROSITE" id="PS00134">
    <property type="entry name" value="TRYPSIN_HIS"/>
    <property type="match status" value="1"/>
</dbReference>
<feature type="domain" description="Peptidase S1" evidence="14">
    <location>
        <begin position="177"/>
        <end position="436"/>
    </location>
</feature>
<keyword evidence="12" id="KW-0964">Secreted</keyword>
<evidence type="ECO:0000313" key="18">
    <source>
        <dbReference type="RefSeq" id="XP_052744039.1"/>
    </source>
</evidence>
<dbReference type="Pfam" id="PF00089">
    <property type="entry name" value="Trypsin"/>
    <property type="match status" value="1"/>
</dbReference>
<evidence type="ECO:0000256" key="3">
    <source>
        <dbReference type="ARBA" id="ARBA00022729"/>
    </source>
</evidence>
<evidence type="ECO:0000313" key="16">
    <source>
        <dbReference type="RefSeq" id="XP_023941048.1"/>
    </source>
</evidence>
<evidence type="ECO:0000259" key="14">
    <source>
        <dbReference type="PROSITE" id="PS50240"/>
    </source>
</evidence>
<comment type="subcellular location">
    <subcellularLocation>
        <location evidence="12">Secreted</location>
    </subcellularLocation>
</comment>
<evidence type="ECO:0000256" key="4">
    <source>
        <dbReference type="ARBA" id="ARBA00022801"/>
    </source>
</evidence>
<feature type="chain" id="PRO_5027145455" description="CLIP domain-containing serine protease" evidence="12">
    <location>
        <begin position="19"/>
        <end position="437"/>
    </location>
</feature>
<organism evidence="15 16">
    <name type="scientific">Bicyclus anynana</name>
    <name type="common">Squinting bush brown butterfly</name>
    <dbReference type="NCBI Taxonomy" id="110368"/>
    <lineage>
        <taxon>Eukaryota</taxon>
        <taxon>Metazoa</taxon>
        <taxon>Ecdysozoa</taxon>
        <taxon>Arthropoda</taxon>
        <taxon>Hexapoda</taxon>
        <taxon>Insecta</taxon>
        <taxon>Pterygota</taxon>
        <taxon>Neoptera</taxon>
        <taxon>Endopterygota</taxon>
        <taxon>Lepidoptera</taxon>
        <taxon>Glossata</taxon>
        <taxon>Ditrysia</taxon>
        <taxon>Papilionoidea</taxon>
        <taxon>Nymphalidae</taxon>
        <taxon>Satyrinae</taxon>
        <taxon>Satyrini</taxon>
        <taxon>Mycalesina</taxon>
        <taxon>Bicyclus</taxon>
    </lineage>
</organism>
<dbReference type="InterPro" id="IPR022700">
    <property type="entry name" value="CLIP"/>
</dbReference>
<dbReference type="SMART" id="SM00680">
    <property type="entry name" value="CLIP"/>
    <property type="match status" value="1"/>
</dbReference>
<keyword evidence="6" id="KW-0106">Calcium</keyword>
<accession>A0A6J1N7Q8</accession>
<feature type="compositionally biased region" description="Basic and acidic residues" evidence="13">
    <location>
        <begin position="119"/>
        <end position="133"/>
    </location>
</feature>
<dbReference type="RefSeq" id="XP_052744039.1">
    <property type="nucleotide sequence ID" value="XM_052888079.1"/>
</dbReference>
<feature type="compositionally biased region" description="Low complexity" evidence="13">
    <location>
        <begin position="87"/>
        <end position="99"/>
    </location>
</feature>
<dbReference type="GO" id="GO:0006508">
    <property type="term" value="P:proteolysis"/>
    <property type="evidence" value="ECO:0007669"/>
    <property type="project" value="UniProtKB-KW"/>
</dbReference>
<dbReference type="GO" id="GO:0051604">
    <property type="term" value="P:protein maturation"/>
    <property type="evidence" value="ECO:0007669"/>
    <property type="project" value="UniProtKB-ARBA"/>
</dbReference>
<keyword evidence="4 11" id="KW-0378">Hydrolase</keyword>
<evidence type="ECO:0000256" key="10">
    <source>
        <dbReference type="ARBA" id="ARBA00024195"/>
    </source>
</evidence>
<keyword evidence="3 12" id="KW-0732">Signal</keyword>
<evidence type="ECO:0000313" key="15">
    <source>
        <dbReference type="Proteomes" id="UP001652582"/>
    </source>
</evidence>
<dbReference type="PROSITE" id="PS00135">
    <property type="entry name" value="TRYPSIN_SER"/>
    <property type="match status" value="1"/>
</dbReference>
<name>A0A6J1N7Q8_BICAN</name>
<dbReference type="GO" id="GO:0046872">
    <property type="term" value="F:metal ion binding"/>
    <property type="evidence" value="ECO:0007669"/>
    <property type="project" value="UniProtKB-KW"/>
</dbReference>
<gene>
    <name evidence="16 17 18" type="primary">LOC112047959</name>
</gene>
<keyword evidence="7" id="KW-0865">Zymogen</keyword>
<dbReference type="KEGG" id="bany:112047959"/>
<dbReference type="Gene3D" id="2.40.10.10">
    <property type="entry name" value="Trypsin-like serine proteases"/>
    <property type="match status" value="2"/>
</dbReference>
<dbReference type="OrthoDB" id="8250810at2759"/>
<dbReference type="FunFam" id="2.40.10.10:FF:000028">
    <property type="entry name" value="Serine protease easter"/>
    <property type="match status" value="1"/>
</dbReference>
<comment type="similarity">
    <text evidence="10 12">Belongs to the peptidase S1 family. CLIP subfamily.</text>
</comment>
<keyword evidence="15" id="KW-1185">Reference proteome</keyword>
<evidence type="ECO:0000313" key="17">
    <source>
        <dbReference type="RefSeq" id="XP_052744038.1"/>
    </source>
</evidence>
<dbReference type="CDD" id="cd00190">
    <property type="entry name" value="Tryp_SPc"/>
    <property type="match status" value="1"/>
</dbReference>
<evidence type="ECO:0000256" key="12">
    <source>
        <dbReference type="RuleBase" id="RU366078"/>
    </source>
</evidence>
<evidence type="ECO:0000256" key="6">
    <source>
        <dbReference type="ARBA" id="ARBA00022837"/>
    </source>
</evidence>
<dbReference type="Proteomes" id="UP001652582">
    <property type="component" value="Chromosome 21"/>
</dbReference>
<dbReference type="InterPro" id="IPR009003">
    <property type="entry name" value="Peptidase_S1_PA"/>
</dbReference>
<dbReference type="PROSITE" id="PS50240">
    <property type="entry name" value="TRYPSIN_DOM"/>
    <property type="match status" value="1"/>
</dbReference>
<keyword evidence="8" id="KW-1015">Disulfide bond</keyword>
<evidence type="ECO:0000256" key="9">
    <source>
        <dbReference type="ARBA" id="ARBA00023180"/>
    </source>
</evidence>
<dbReference type="PANTHER" id="PTHR24256">
    <property type="entry name" value="TRYPTASE-RELATED"/>
    <property type="match status" value="1"/>
</dbReference>
<dbReference type="RefSeq" id="XP_052744038.1">
    <property type="nucleotide sequence ID" value="XM_052888078.1"/>
</dbReference>
<feature type="compositionally biased region" description="Low complexity" evidence="13">
    <location>
        <begin position="107"/>
        <end position="118"/>
    </location>
</feature>
<dbReference type="AlphaFoldDB" id="A0A6J1N7Q8"/>
<keyword evidence="2" id="KW-0479">Metal-binding</keyword>
<dbReference type="InterPro" id="IPR043504">
    <property type="entry name" value="Peptidase_S1_PA_chymotrypsin"/>
</dbReference>
<proteinExistence type="inferred from homology"/>
<evidence type="ECO:0000256" key="5">
    <source>
        <dbReference type="ARBA" id="ARBA00022825"/>
    </source>
</evidence>
<reference evidence="16" key="1">
    <citation type="submission" date="2025-04" db="UniProtKB">
        <authorList>
            <consortium name="RefSeq"/>
        </authorList>
    </citation>
    <scope>IDENTIFICATION</scope>
</reference>
<comment type="domain">
    <text evidence="12">The clip domain consists of 35-55 residues which are 'knitted' together usually by 3 conserved disulfide bonds forming a clip-like compact structure.</text>
</comment>
<dbReference type="InterPro" id="IPR051487">
    <property type="entry name" value="Ser/Thr_Proteases_Immune/Dev"/>
</dbReference>
<dbReference type="GO" id="GO:0005576">
    <property type="term" value="C:extracellular region"/>
    <property type="evidence" value="ECO:0007669"/>
    <property type="project" value="UniProtKB-SubCell"/>
</dbReference>
<evidence type="ECO:0000256" key="8">
    <source>
        <dbReference type="ARBA" id="ARBA00023157"/>
    </source>
</evidence>
<dbReference type="InterPro" id="IPR033116">
    <property type="entry name" value="TRYPSIN_SER"/>
</dbReference>
<dbReference type="GO" id="GO:0004252">
    <property type="term" value="F:serine-type endopeptidase activity"/>
    <property type="evidence" value="ECO:0007669"/>
    <property type="project" value="UniProtKB-UniRule"/>
</dbReference>
<evidence type="ECO:0000256" key="1">
    <source>
        <dbReference type="ARBA" id="ARBA00022670"/>
    </source>
</evidence>
<dbReference type="RefSeq" id="XP_023941048.1">
    <property type="nucleotide sequence ID" value="XM_024085280.1"/>
</dbReference>
<feature type="signal peptide" evidence="12">
    <location>
        <begin position="1"/>
        <end position="18"/>
    </location>
</feature>
<evidence type="ECO:0000256" key="11">
    <source>
        <dbReference type="RuleBase" id="RU363034"/>
    </source>
</evidence>
<keyword evidence="9" id="KW-0325">Glycoprotein</keyword>